<protein>
    <submittedName>
        <fullName evidence="2">Minor capsid protein</fullName>
    </submittedName>
</protein>
<dbReference type="Pfam" id="PF21814">
    <property type="entry name" value="DUF6883"/>
    <property type="match status" value="1"/>
</dbReference>
<evidence type="ECO:0000259" key="1">
    <source>
        <dbReference type="Pfam" id="PF21814"/>
    </source>
</evidence>
<accession>A0A8S5PTW3</accession>
<proteinExistence type="predicted"/>
<organism evidence="2">
    <name type="scientific">Siphoviridae sp. ctJER10</name>
    <dbReference type="NCBI Taxonomy" id="2825430"/>
    <lineage>
        <taxon>Viruses</taxon>
        <taxon>Duplodnaviria</taxon>
        <taxon>Heunggongvirae</taxon>
        <taxon>Uroviricota</taxon>
        <taxon>Caudoviricetes</taxon>
    </lineage>
</organism>
<feature type="domain" description="DUF6883" evidence="1">
    <location>
        <begin position="384"/>
        <end position="491"/>
    </location>
</feature>
<name>A0A8S5PTW3_9CAUD</name>
<dbReference type="EMBL" id="BK015513">
    <property type="protein sequence ID" value="DAE10519.1"/>
    <property type="molecule type" value="Genomic_DNA"/>
</dbReference>
<reference evidence="2" key="1">
    <citation type="journal article" date="2021" name="Proc. Natl. Acad. Sci. U.S.A.">
        <title>A Catalog of Tens of Thousands of Viruses from Human Metagenomes Reveals Hidden Associations with Chronic Diseases.</title>
        <authorList>
            <person name="Tisza M.J."/>
            <person name="Buck C.B."/>
        </authorList>
    </citation>
    <scope>NUCLEOTIDE SEQUENCE</scope>
    <source>
        <strain evidence="2">CtJER10</strain>
    </source>
</reference>
<dbReference type="InterPro" id="IPR049250">
    <property type="entry name" value="DUF6883"/>
</dbReference>
<sequence length="497" mass="56339">MKKTETAKTIDEALEQFERMTKELIDLGYSPDMAVRVAYKSYPIMKLLEAPLTADMVQNFNAAYHGVLVANRAAGHMPFNYSTQSISEAMQEAWTSDGLTLSTRLHNNAAKIQRDTAEVIRQSLKRGKSIKQMARAIFEGYGNGGTIQTDRLPKYIEMVRGLKWPNYLNDDEVAQFKHVLRQTERQVRQNTTPSLRAAYTGLIKAVDEASAIDLSKSVNVAVQEKARYNAERIARTEAARAYADGQMLRYNNDDDVVALKWQLNSRHPVCDICDVYANADFYGLGKGIYPKDKFPTLPAHPHCLCKIAPVYDFEIDIHKAEENIEEGGKRYINSLSKVNQERILGVHGRRVVSSGKESWTERARGWSGDIFEVRRPKSLYKAFSDIDSLTIDDDKITKYCLNKAHKQGGPKAVAFEKYLGYNLSRAKEFEQFLRESVVDSKITEKGVNKHGTRYELTKYVDSLKGGRIKLVMAWQIDTGSKIPRLISAYVKPEDKIK</sequence>
<evidence type="ECO:0000313" key="2">
    <source>
        <dbReference type="EMBL" id="DAE10519.1"/>
    </source>
</evidence>